<gene>
    <name evidence="2" type="ORF">TRITD_1Bv1G078080</name>
</gene>
<dbReference type="Proteomes" id="UP000324705">
    <property type="component" value="Chromosome 1B"/>
</dbReference>
<dbReference type="EMBL" id="LT934112">
    <property type="protein sequence ID" value="VAH15629.1"/>
    <property type="molecule type" value="Genomic_DNA"/>
</dbReference>
<dbReference type="Gramene" id="TRITD1Bv1G078080.1">
    <property type="protein sequence ID" value="TRITD1Bv1G078080.1"/>
    <property type="gene ID" value="TRITD1Bv1G078080"/>
</dbReference>
<organism evidence="2 3">
    <name type="scientific">Triticum turgidum subsp. durum</name>
    <name type="common">Durum wheat</name>
    <name type="synonym">Triticum durum</name>
    <dbReference type="NCBI Taxonomy" id="4567"/>
    <lineage>
        <taxon>Eukaryota</taxon>
        <taxon>Viridiplantae</taxon>
        <taxon>Streptophyta</taxon>
        <taxon>Embryophyta</taxon>
        <taxon>Tracheophyta</taxon>
        <taxon>Spermatophyta</taxon>
        <taxon>Magnoliopsida</taxon>
        <taxon>Liliopsida</taxon>
        <taxon>Poales</taxon>
        <taxon>Poaceae</taxon>
        <taxon>BOP clade</taxon>
        <taxon>Pooideae</taxon>
        <taxon>Triticodae</taxon>
        <taxon>Triticeae</taxon>
        <taxon>Triticinae</taxon>
        <taxon>Triticum</taxon>
    </lineage>
</organism>
<keyword evidence="3" id="KW-1185">Reference proteome</keyword>
<dbReference type="AlphaFoldDB" id="A0A9R0QQ67"/>
<evidence type="ECO:0000256" key="1">
    <source>
        <dbReference type="SAM" id="MobiDB-lite"/>
    </source>
</evidence>
<proteinExistence type="predicted"/>
<evidence type="ECO:0000313" key="2">
    <source>
        <dbReference type="EMBL" id="VAH15629.1"/>
    </source>
</evidence>
<feature type="region of interest" description="Disordered" evidence="1">
    <location>
        <begin position="43"/>
        <end position="66"/>
    </location>
</feature>
<evidence type="ECO:0000313" key="3">
    <source>
        <dbReference type="Proteomes" id="UP000324705"/>
    </source>
</evidence>
<sequence length="126" mass="13895">MVVRRRQRPTSTVGHGSRRWTPCRARLSCVFWPWVAALRPRTTPRGRTGVDRRRQEAVTPHGGEVPGAPAIGRRRCCAVVCEERRLGVCASLVSVCGRSRWWPEEALVASTGGIHLVLPGGIHLAL</sequence>
<accession>A0A9R0QQ67</accession>
<name>A0A9R0QQ67_TRITD</name>
<protein>
    <submittedName>
        <fullName evidence="2">Uncharacterized protein</fullName>
    </submittedName>
</protein>
<reference evidence="2 3" key="1">
    <citation type="submission" date="2017-09" db="EMBL/GenBank/DDBJ databases">
        <authorList>
            <consortium name="International Durum Wheat Genome Sequencing Consortium (IDWGSC)"/>
            <person name="Milanesi L."/>
        </authorList>
    </citation>
    <scope>NUCLEOTIDE SEQUENCE [LARGE SCALE GENOMIC DNA]</scope>
    <source>
        <strain evidence="3">cv. Svevo</strain>
    </source>
</reference>